<protein>
    <recommendedName>
        <fullName evidence="2">Small ribosomal subunit protein mS35 mitochondrial conserved domain-containing protein</fullName>
    </recommendedName>
</protein>
<feature type="region of interest" description="Disordered" evidence="1">
    <location>
        <begin position="35"/>
        <end position="54"/>
    </location>
</feature>
<comment type="caution">
    <text evidence="3">The sequence shown here is derived from an EMBL/GenBank/DDBJ whole genome shotgun (WGS) entry which is preliminary data.</text>
</comment>
<evidence type="ECO:0000256" key="1">
    <source>
        <dbReference type="SAM" id="MobiDB-lite"/>
    </source>
</evidence>
<reference evidence="3 4" key="1">
    <citation type="journal article" date="2018" name="MBio">
        <title>Comparative Genomics Reveals the Core Gene Toolbox for the Fungus-Insect Symbiosis.</title>
        <authorList>
            <person name="Wang Y."/>
            <person name="Stata M."/>
            <person name="Wang W."/>
            <person name="Stajich J.E."/>
            <person name="White M.M."/>
            <person name="Moncalvo J.M."/>
        </authorList>
    </citation>
    <scope>NUCLEOTIDE SEQUENCE [LARGE SCALE GENOMIC DNA]</scope>
    <source>
        <strain evidence="3 4">AUS-77-4</strain>
    </source>
</reference>
<evidence type="ECO:0000313" key="4">
    <source>
        <dbReference type="Proteomes" id="UP000245699"/>
    </source>
</evidence>
<dbReference type="PANTHER" id="PTHR13490:SF0">
    <property type="entry name" value="SMALL RIBOSOMAL SUBUNIT PROTEIN MS35"/>
    <property type="match status" value="1"/>
</dbReference>
<feature type="domain" description="Small ribosomal subunit protein mS35 mitochondrial conserved" evidence="2">
    <location>
        <begin position="116"/>
        <end position="236"/>
    </location>
</feature>
<dbReference type="STRING" id="61424.A0A2T9Z6N7"/>
<dbReference type="EMBL" id="MBFT01000002">
    <property type="protein sequence ID" value="PVV00205.1"/>
    <property type="molecule type" value="Genomic_DNA"/>
</dbReference>
<organism evidence="3 4">
    <name type="scientific">Furculomyces boomerangus</name>
    <dbReference type="NCBI Taxonomy" id="61424"/>
    <lineage>
        <taxon>Eukaryota</taxon>
        <taxon>Fungi</taxon>
        <taxon>Fungi incertae sedis</taxon>
        <taxon>Zoopagomycota</taxon>
        <taxon>Kickxellomycotina</taxon>
        <taxon>Harpellomycetes</taxon>
        <taxon>Harpellales</taxon>
        <taxon>Harpellaceae</taxon>
        <taxon>Furculomyces</taxon>
    </lineage>
</organism>
<evidence type="ECO:0000313" key="3">
    <source>
        <dbReference type="EMBL" id="PVV00205.1"/>
    </source>
</evidence>
<dbReference type="AlphaFoldDB" id="A0A2T9Z6N7"/>
<sequence>MIKINTFSKALNSRLYFGKNQFVSAYATKAGSEPVAASAEGQDGEKRKHQPAYGRKRRMQFEKNRERVFDINQLDTWKGDDHHIFGHWLLNSVRDVRKYIRKEKYEVPTLANLAKPFVLPSTKNILKFQINRVHGKPEDPLNQRVTLFVKVSELNLAKKDLHKFLLLAGPRYNSHTDILTISSDTEPTSLLNKKLLSDTLDELIKEATTSKDKFEDIPLLPPKNKGRHIHQFPKEWMPDISQ</sequence>
<name>A0A2T9Z6N7_9FUNG</name>
<dbReference type="InterPro" id="IPR039848">
    <property type="entry name" value="Ribosomal_mS35_mt"/>
</dbReference>
<dbReference type="GO" id="GO:0032543">
    <property type="term" value="P:mitochondrial translation"/>
    <property type="evidence" value="ECO:0007669"/>
    <property type="project" value="InterPro"/>
</dbReference>
<dbReference type="Pfam" id="PF10213">
    <property type="entry name" value="MRP-S28"/>
    <property type="match status" value="1"/>
</dbReference>
<dbReference type="OrthoDB" id="283424at2759"/>
<dbReference type="GO" id="GO:0003735">
    <property type="term" value="F:structural constituent of ribosome"/>
    <property type="evidence" value="ECO:0007669"/>
    <property type="project" value="InterPro"/>
</dbReference>
<evidence type="ECO:0000259" key="2">
    <source>
        <dbReference type="Pfam" id="PF10213"/>
    </source>
</evidence>
<gene>
    <name evidence="3" type="ORF">BB559_000037</name>
</gene>
<dbReference type="Proteomes" id="UP000245699">
    <property type="component" value="Unassembled WGS sequence"/>
</dbReference>
<dbReference type="PANTHER" id="PTHR13490">
    <property type="entry name" value="MITOCHONDRIAL 28S RIBOSOMAL PROTEIN S28"/>
    <property type="match status" value="1"/>
</dbReference>
<dbReference type="InterPro" id="IPR019349">
    <property type="entry name" value="Ribosomal_mS35_mit"/>
</dbReference>
<accession>A0A2T9Z6N7</accession>
<keyword evidence="4" id="KW-1185">Reference proteome</keyword>
<proteinExistence type="predicted"/>
<dbReference type="GO" id="GO:0005763">
    <property type="term" value="C:mitochondrial small ribosomal subunit"/>
    <property type="evidence" value="ECO:0007669"/>
    <property type="project" value="TreeGrafter"/>
</dbReference>